<dbReference type="SMART" id="SM00486">
    <property type="entry name" value="POLBc"/>
    <property type="match status" value="1"/>
</dbReference>
<evidence type="ECO:0000256" key="5">
    <source>
        <dbReference type="ARBA" id="ARBA00022932"/>
    </source>
</evidence>
<dbReference type="Pfam" id="PF03104">
    <property type="entry name" value="DNA_pol_B_exo1"/>
    <property type="match status" value="1"/>
</dbReference>
<dbReference type="GO" id="GO:0000166">
    <property type="term" value="F:nucleotide binding"/>
    <property type="evidence" value="ECO:0007669"/>
    <property type="project" value="InterPro"/>
</dbReference>
<sequence length="787" mass="90142">MQGGDLSFQRNRVLFGHALTPRLLAFELEENGGPAAGEDRIRVFRRGEGGELTSELHPLTPFLFLASPDLLQGWKGTCQVEPLEGKGFLRHLALFPRFSEAVRARDYLQRVSGKSPTAPAAPYLFLSDPVHQYLLLSGQTHFLELPFGQLHRLQLDIETYCQEGFEFSNPNRPEDRVIAITLSDSTGWERLISGRELSEEEMLAEMVREIRQRDPDVIEGHNLFRFDLEYLEARAKRYGIPLALGRDGSALGGHPSRMQIAERTITYRKYEIWGRHIVDTWMLAQHYDILARDLESYGLKEIARHFGLAAPERTYLAPERISWYFQHDPERLFRYAMDDVRETRAIGTLLSRSYFIQAQIFPFSYQNVVLRGNATKIDALFLREYLRQRRALPAPAQGREVAGGYTDIFYQGVARRVLHCDITSLYPSLMLRYGCFPQSDELGIFPQLLQDLKDFRVQAKELARRARESRAGKPGRAAPSGPPAPGDSSGSPEEAASYLEALQSTFKTLINSFYGYLGFEMGHFNDFEQANQVTARGRELIQQMMAWLEERGCRLIEVDTDGIYFVPPEEVRAPEDAEGLIEALSQTLPAGIRLELDGRYQAMFSYKIKNYALLDEQGKLIIKGSGLKSRGLELFQRAWMEEMLRLLLQGDHRGIQRLTERYLDDIEHHRLGIQRLMKTETLQEMLETYRQKTRGKRRNPAAAYELAWKSQRPYQPGDQISYYVAGKGKNVKVHEAARLASQWDPAHPDENTDYYTAKLLELYKKFEPFIQPPASEQLSIPLKAAKT</sequence>
<dbReference type="GO" id="GO:0003887">
    <property type="term" value="F:DNA-directed DNA polymerase activity"/>
    <property type="evidence" value="ECO:0007669"/>
    <property type="project" value="UniProtKB-KW"/>
</dbReference>
<feature type="domain" description="DNA-directed DNA polymerase family B exonuclease" evidence="10">
    <location>
        <begin position="152"/>
        <end position="302"/>
    </location>
</feature>
<accession>A0A932CQW7</accession>
<dbReference type="EMBL" id="JACPRF010000394">
    <property type="protein sequence ID" value="MBI2877779.1"/>
    <property type="molecule type" value="Genomic_DNA"/>
</dbReference>
<keyword evidence="5" id="KW-0239">DNA-directed DNA polymerase</keyword>
<dbReference type="SUPFAM" id="SSF56672">
    <property type="entry name" value="DNA/RNA polymerases"/>
    <property type="match status" value="1"/>
</dbReference>
<evidence type="ECO:0000313" key="12">
    <source>
        <dbReference type="Proteomes" id="UP000769766"/>
    </source>
</evidence>
<dbReference type="InterPro" id="IPR006134">
    <property type="entry name" value="DNA-dir_DNA_pol_B_multi_dom"/>
</dbReference>
<dbReference type="Gene3D" id="1.10.132.60">
    <property type="entry name" value="DNA polymerase family B, C-terminal domain"/>
    <property type="match status" value="1"/>
</dbReference>
<keyword evidence="3" id="KW-0808">Transferase</keyword>
<dbReference type="InterPro" id="IPR042087">
    <property type="entry name" value="DNA_pol_B_thumb"/>
</dbReference>
<organism evidence="11 12">
    <name type="scientific">Tectimicrobiota bacterium</name>
    <dbReference type="NCBI Taxonomy" id="2528274"/>
    <lineage>
        <taxon>Bacteria</taxon>
        <taxon>Pseudomonadati</taxon>
        <taxon>Nitrospinota/Tectimicrobiota group</taxon>
        <taxon>Candidatus Tectimicrobiota</taxon>
    </lineage>
</organism>
<evidence type="ECO:0000313" key="11">
    <source>
        <dbReference type="EMBL" id="MBI2877779.1"/>
    </source>
</evidence>
<comment type="caution">
    <text evidence="11">The sequence shown here is derived from an EMBL/GenBank/DDBJ whole genome shotgun (WGS) entry which is preliminary data.</text>
</comment>
<evidence type="ECO:0000256" key="2">
    <source>
        <dbReference type="ARBA" id="ARBA00012417"/>
    </source>
</evidence>
<dbReference type="AlphaFoldDB" id="A0A932CQW7"/>
<comment type="similarity">
    <text evidence="1">Belongs to the DNA polymerase type-B family.</text>
</comment>
<dbReference type="PRINTS" id="PR00106">
    <property type="entry name" value="DNAPOLB"/>
</dbReference>
<evidence type="ECO:0000256" key="6">
    <source>
        <dbReference type="ARBA" id="ARBA00023125"/>
    </source>
</evidence>
<evidence type="ECO:0000256" key="3">
    <source>
        <dbReference type="ARBA" id="ARBA00022679"/>
    </source>
</evidence>
<dbReference type="PANTHER" id="PTHR10322:SF23">
    <property type="entry name" value="DNA POLYMERASE DELTA CATALYTIC SUBUNIT"/>
    <property type="match status" value="1"/>
</dbReference>
<dbReference type="InterPro" id="IPR006133">
    <property type="entry name" value="DNA-dir_DNA_pol_B_exonuc"/>
</dbReference>
<dbReference type="InterPro" id="IPR006172">
    <property type="entry name" value="DNA-dir_DNA_pol_B"/>
</dbReference>
<gene>
    <name evidence="11" type="ORF">HYY20_12970</name>
</gene>
<dbReference type="Proteomes" id="UP000769766">
    <property type="component" value="Unassembled WGS sequence"/>
</dbReference>
<dbReference type="InterPro" id="IPR050240">
    <property type="entry name" value="DNA_pol_type-B"/>
</dbReference>
<dbReference type="PANTHER" id="PTHR10322">
    <property type="entry name" value="DNA POLYMERASE CATALYTIC SUBUNIT"/>
    <property type="match status" value="1"/>
</dbReference>
<dbReference type="InterPro" id="IPR012337">
    <property type="entry name" value="RNaseH-like_sf"/>
</dbReference>
<feature type="domain" description="DNA-directed DNA polymerase family B multifunctional" evidence="9">
    <location>
        <begin position="495"/>
        <end position="760"/>
    </location>
</feature>
<dbReference type="Pfam" id="PF00136">
    <property type="entry name" value="DNA_pol_B"/>
    <property type="match status" value="1"/>
</dbReference>
<dbReference type="InterPro" id="IPR036397">
    <property type="entry name" value="RNaseH_sf"/>
</dbReference>
<dbReference type="Gene3D" id="1.10.287.690">
    <property type="entry name" value="Helix hairpin bin"/>
    <property type="match status" value="1"/>
</dbReference>
<dbReference type="CDD" id="cd05785">
    <property type="entry name" value="DNA_polB_like2_exo"/>
    <property type="match status" value="1"/>
</dbReference>
<evidence type="ECO:0000256" key="4">
    <source>
        <dbReference type="ARBA" id="ARBA00022695"/>
    </source>
</evidence>
<protein>
    <recommendedName>
        <fullName evidence="2">DNA-directed DNA polymerase</fullName>
        <ecNumber evidence="2">2.7.7.7</ecNumber>
    </recommendedName>
</protein>
<comment type="catalytic activity">
    <reaction evidence="7">
        <text>DNA(n) + a 2'-deoxyribonucleoside 5'-triphosphate = DNA(n+1) + diphosphate</text>
        <dbReference type="Rhea" id="RHEA:22508"/>
        <dbReference type="Rhea" id="RHEA-COMP:17339"/>
        <dbReference type="Rhea" id="RHEA-COMP:17340"/>
        <dbReference type="ChEBI" id="CHEBI:33019"/>
        <dbReference type="ChEBI" id="CHEBI:61560"/>
        <dbReference type="ChEBI" id="CHEBI:173112"/>
        <dbReference type="EC" id="2.7.7.7"/>
    </reaction>
</comment>
<dbReference type="Gene3D" id="3.30.420.10">
    <property type="entry name" value="Ribonuclease H-like superfamily/Ribonuclease H"/>
    <property type="match status" value="1"/>
</dbReference>
<dbReference type="EC" id="2.7.7.7" evidence="2"/>
<feature type="region of interest" description="Disordered" evidence="8">
    <location>
        <begin position="465"/>
        <end position="495"/>
    </location>
</feature>
<dbReference type="InterPro" id="IPR023211">
    <property type="entry name" value="DNA_pol_palm_dom_sf"/>
</dbReference>
<dbReference type="SUPFAM" id="SSF53098">
    <property type="entry name" value="Ribonuclease H-like"/>
    <property type="match status" value="1"/>
</dbReference>
<name>A0A932CQW7_UNCTE</name>
<reference evidence="11" key="1">
    <citation type="submission" date="2020-07" db="EMBL/GenBank/DDBJ databases">
        <title>Huge and variable diversity of episymbiotic CPR bacteria and DPANN archaea in groundwater ecosystems.</title>
        <authorList>
            <person name="He C.Y."/>
            <person name="Keren R."/>
            <person name="Whittaker M."/>
            <person name="Farag I.F."/>
            <person name="Doudna J."/>
            <person name="Cate J.H.D."/>
            <person name="Banfield J.F."/>
        </authorList>
    </citation>
    <scope>NUCLEOTIDE SEQUENCE</scope>
    <source>
        <strain evidence="11">NC_groundwater_672_Ag_B-0.1um_62_36</strain>
    </source>
</reference>
<dbReference type="InterPro" id="IPR043502">
    <property type="entry name" value="DNA/RNA_pol_sf"/>
</dbReference>
<dbReference type="Gene3D" id="3.90.1600.10">
    <property type="entry name" value="Palm domain of DNA polymerase"/>
    <property type="match status" value="1"/>
</dbReference>
<keyword evidence="4" id="KW-0548">Nucleotidyltransferase</keyword>
<dbReference type="GO" id="GO:0003677">
    <property type="term" value="F:DNA binding"/>
    <property type="evidence" value="ECO:0007669"/>
    <property type="project" value="UniProtKB-KW"/>
</dbReference>
<evidence type="ECO:0000259" key="9">
    <source>
        <dbReference type="Pfam" id="PF00136"/>
    </source>
</evidence>
<keyword evidence="6" id="KW-0238">DNA-binding</keyword>
<evidence type="ECO:0000259" key="10">
    <source>
        <dbReference type="Pfam" id="PF03104"/>
    </source>
</evidence>
<evidence type="ECO:0000256" key="1">
    <source>
        <dbReference type="ARBA" id="ARBA00005755"/>
    </source>
</evidence>
<evidence type="ECO:0000256" key="7">
    <source>
        <dbReference type="ARBA" id="ARBA00049244"/>
    </source>
</evidence>
<evidence type="ECO:0000256" key="8">
    <source>
        <dbReference type="SAM" id="MobiDB-lite"/>
    </source>
</evidence>
<proteinExistence type="inferred from homology"/>